<comment type="caution">
    <text evidence="1">The sequence shown here is derived from an EMBL/GenBank/DDBJ whole genome shotgun (WGS) entry which is preliminary data.</text>
</comment>
<reference evidence="1" key="2">
    <citation type="submission" date="2021-04" db="EMBL/GenBank/DDBJ databases">
        <authorList>
            <person name="Gilroy R."/>
        </authorList>
    </citation>
    <scope>NUCLEOTIDE SEQUENCE</scope>
    <source>
        <strain evidence="1">ChiGjej1B1-1692</strain>
    </source>
</reference>
<dbReference type="AlphaFoldDB" id="A0A9D2NUD2"/>
<evidence type="ECO:0000313" key="2">
    <source>
        <dbReference type="Proteomes" id="UP000823894"/>
    </source>
</evidence>
<organism evidence="1 2">
    <name type="scientific">Candidatus Mediterraneibacter faecigallinarum</name>
    <dbReference type="NCBI Taxonomy" id="2838669"/>
    <lineage>
        <taxon>Bacteria</taxon>
        <taxon>Bacillati</taxon>
        <taxon>Bacillota</taxon>
        <taxon>Clostridia</taxon>
        <taxon>Lachnospirales</taxon>
        <taxon>Lachnospiraceae</taxon>
        <taxon>Mediterraneibacter</taxon>
    </lineage>
</organism>
<evidence type="ECO:0000313" key="1">
    <source>
        <dbReference type="EMBL" id="HJC37691.1"/>
    </source>
</evidence>
<proteinExistence type="predicted"/>
<dbReference type="Proteomes" id="UP000823894">
    <property type="component" value="Unassembled WGS sequence"/>
</dbReference>
<accession>A0A9D2NUD2</accession>
<gene>
    <name evidence="1" type="ORF">H9757_01290</name>
</gene>
<sequence>MNQKNIDDILDQVEEENSEYSCELSSDYSKVVYKYDENIDGILQAKILVSLTSIYVMNGIIETNNSDWSVDASIVNCHTGKTVVQGTSEMGMLLSSAKGYRKNSSAGDIPGRIPYFRGSGVEGKLRIKHSIKSRMAENEKNSGNITYGSYDAYSMCT</sequence>
<name>A0A9D2NUD2_9FIRM</name>
<protein>
    <submittedName>
        <fullName evidence="1">Uncharacterized protein</fullName>
    </submittedName>
</protein>
<reference evidence="1" key="1">
    <citation type="journal article" date="2021" name="PeerJ">
        <title>Extensive microbial diversity within the chicken gut microbiome revealed by metagenomics and culture.</title>
        <authorList>
            <person name="Gilroy R."/>
            <person name="Ravi A."/>
            <person name="Getino M."/>
            <person name="Pursley I."/>
            <person name="Horton D.L."/>
            <person name="Alikhan N.F."/>
            <person name="Baker D."/>
            <person name="Gharbi K."/>
            <person name="Hall N."/>
            <person name="Watson M."/>
            <person name="Adriaenssens E.M."/>
            <person name="Foster-Nyarko E."/>
            <person name="Jarju S."/>
            <person name="Secka A."/>
            <person name="Antonio M."/>
            <person name="Oren A."/>
            <person name="Chaudhuri R.R."/>
            <person name="La Ragione R."/>
            <person name="Hildebrand F."/>
            <person name="Pallen M.J."/>
        </authorList>
    </citation>
    <scope>NUCLEOTIDE SEQUENCE</scope>
    <source>
        <strain evidence="1">ChiGjej1B1-1692</strain>
    </source>
</reference>
<dbReference type="EMBL" id="DWWK01000015">
    <property type="protein sequence ID" value="HJC37691.1"/>
    <property type="molecule type" value="Genomic_DNA"/>
</dbReference>